<organism evidence="7 8">
    <name type="scientific">Haladaptatus pallidirubidus</name>
    <dbReference type="NCBI Taxonomy" id="1008152"/>
    <lineage>
        <taxon>Archaea</taxon>
        <taxon>Methanobacteriati</taxon>
        <taxon>Methanobacteriota</taxon>
        <taxon>Stenosarchaea group</taxon>
        <taxon>Halobacteria</taxon>
        <taxon>Halobacteriales</taxon>
        <taxon>Haladaptataceae</taxon>
        <taxon>Haladaptatus</taxon>
    </lineage>
</organism>
<evidence type="ECO:0000256" key="4">
    <source>
        <dbReference type="RuleBase" id="RU361277"/>
    </source>
</evidence>
<dbReference type="InterPro" id="IPR011032">
    <property type="entry name" value="GroES-like_sf"/>
</dbReference>
<dbReference type="GO" id="GO:0044281">
    <property type="term" value="P:small molecule metabolic process"/>
    <property type="evidence" value="ECO:0007669"/>
    <property type="project" value="UniProtKB-ARBA"/>
</dbReference>
<dbReference type="InterPro" id="IPR053539">
    <property type="entry name" value="Scyllo-inosose_DH"/>
</dbReference>
<reference evidence="7 8" key="1">
    <citation type="journal article" date="2019" name="Int. J. Syst. Evol. Microbiol.">
        <title>The Global Catalogue of Microorganisms (GCM) 10K type strain sequencing project: providing services to taxonomists for standard genome sequencing and annotation.</title>
        <authorList>
            <consortium name="The Broad Institute Genomics Platform"/>
            <consortium name="The Broad Institute Genome Sequencing Center for Infectious Disease"/>
            <person name="Wu L."/>
            <person name="Ma J."/>
        </authorList>
    </citation>
    <scope>NUCLEOTIDE SEQUENCE [LARGE SCALE GENOMIC DNA]</scope>
    <source>
        <strain evidence="7 8">JCM 17504</strain>
    </source>
</reference>
<evidence type="ECO:0000256" key="1">
    <source>
        <dbReference type="ARBA" id="ARBA00022723"/>
    </source>
</evidence>
<evidence type="ECO:0000256" key="5">
    <source>
        <dbReference type="SAM" id="MobiDB-lite"/>
    </source>
</evidence>
<dbReference type="PANTHER" id="PTHR43401:SF2">
    <property type="entry name" value="L-THREONINE 3-DEHYDROGENASE"/>
    <property type="match status" value="1"/>
</dbReference>
<dbReference type="InterPro" id="IPR013149">
    <property type="entry name" value="ADH-like_C"/>
</dbReference>
<dbReference type="NCBIfam" id="NF041097">
    <property type="entry name" value="keto_inos_dh_IolM"/>
    <property type="match status" value="1"/>
</dbReference>
<dbReference type="PROSITE" id="PS00059">
    <property type="entry name" value="ADH_ZINC"/>
    <property type="match status" value="1"/>
</dbReference>
<comment type="similarity">
    <text evidence="4">Belongs to the zinc-containing alcohol dehydrogenase family.</text>
</comment>
<dbReference type="InterPro" id="IPR036291">
    <property type="entry name" value="NAD(P)-bd_dom_sf"/>
</dbReference>
<keyword evidence="3" id="KW-0560">Oxidoreductase</keyword>
<sequence length="408" mass="44323">MFSSDILEATVTIIPLWDSVAYITMKAVILDGEWDPRPEYECSETEADTHKSNNGSQTWKHPALHIENREKPTPESDEVLVKVRYTGVCGSDISMTHADGDRYMHYSAYVNLPNVIGHEFSGEVVETGEDVQSFSKGDLVTSEVTSYCGRCHMCRNGFNGHCENFEQLGFTIPGAFAEYVAVPEILLWDVSPLEKAYKSKDDILKAAATIEPTTITYNGLFGRAEGIRPGDYYAFHGVGPIGLTGMNVARAAGAGAVIAFEPSDERRDLARELGFEYVFNPVETDPTQAVAQVTDGMGVDVHVETAGAVAQTYPAIDETLAETANVVHISNAGEPASVDLRQYQANAAQVYGAEGHTGDRIFTGVIRLMAAGKLDNLPLVTSIFDLEEADTAIEQASKRVDGKVLIEV</sequence>
<dbReference type="Pfam" id="PF08240">
    <property type="entry name" value="ADH_N"/>
    <property type="match status" value="1"/>
</dbReference>
<accession>A0AAV3UPF9</accession>
<dbReference type="GO" id="GO:0008270">
    <property type="term" value="F:zinc ion binding"/>
    <property type="evidence" value="ECO:0007669"/>
    <property type="project" value="InterPro"/>
</dbReference>
<dbReference type="EMBL" id="BAABKX010000019">
    <property type="protein sequence ID" value="GAA5061605.1"/>
    <property type="molecule type" value="Genomic_DNA"/>
</dbReference>
<evidence type="ECO:0000313" key="8">
    <source>
        <dbReference type="Proteomes" id="UP001501729"/>
    </source>
</evidence>
<keyword evidence="8" id="KW-1185">Reference proteome</keyword>
<dbReference type="PANTHER" id="PTHR43401">
    <property type="entry name" value="L-THREONINE 3-DEHYDROGENASE"/>
    <property type="match status" value="1"/>
</dbReference>
<dbReference type="GO" id="GO:0051262">
    <property type="term" value="P:protein tetramerization"/>
    <property type="evidence" value="ECO:0007669"/>
    <property type="project" value="UniProtKB-ARBA"/>
</dbReference>
<keyword evidence="2 4" id="KW-0862">Zinc</keyword>
<comment type="cofactor">
    <cofactor evidence="4">
        <name>Zn(2+)</name>
        <dbReference type="ChEBI" id="CHEBI:29105"/>
    </cofactor>
</comment>
<gene>
    <name evidence="7" type="primary">iolM</name>
    <name evidence="7" type="ORF">GCM10025751_48090</name>
</gene>
<feature type="domain" description="Enoyl reductase (ER)" evidence="6">
    <location>
        <begin position="60"/>
        <end position="406"/>
    </location>
</feature>
<keyword evidence="1 4" id="KW-0479">Metal-binding</keyword>
<dbReference type="SUPFAM" id="SSF50129">
    <property type="entry name" value="GroES-like"/>
    <property type="match status" value="1"/>
</dbReference>
<feature type="compositionally biased region" description="Basic and acidic residues" evidence="5">
    <location>
        <begin position="64"/>
        <end position="74"/>
    </location>
</feature>
<evidence type="ECO:0000256" key="2">
    <source>
        <dbReference type="ARBA" id="ARBA00022833"/>
    </source>
</evidence>
<dbReference type="GO" id="GO:0016616">
    <property type="term" value="F:oxidoreductase activity, acting on the CH-OH group of donors, NAD or NADP as acceptor"/>
    <property type="evidence" value="ECO:0007669"/>
    <property type="project" value="UniProtKB-ARBA"/>
</dbReference>
<dbReference type="GO" id="GO:0030554">
    <property type="term" value="F:adenyl nucleotide binding"/>
    <property type="evidence" value="ECO:0007669"/>
    <property type="project" value="UniProtKB-ARBA"/>
</dbReference>
<dbReference type="Gene3D" id="3.90.180.10">
    <property type="entry name" value="Medium-chain alcohol dehydrogenases, catalytic domain"/>
    <property type="match status" value="1"/>
</dbReference>
<dbReference type="SUPFAM" id="SSF51735">
    <property type="entry name" value="NAD(P)-binding Rossmann-fold domains"/>
    <property type="match status" value="1"/>
</dbReference>
<dbReference type="GO" id="GO:0043168">
    <property type="term" value="F:anion binding"/>
    <property type="evidence" value="ECO:0007669"/>
    <property type="project" value="UniProtKB-ARBA"/>
</dbReference>
<evidence type="ECO:0000259" key="6">
    <source>
        <dbReference type="SMART" id="SM00829"/>
    </source>
</evidence>
<dbReference type="InterPro" id="IPR013154">
    <property type="entry name" value="ADH-like_N"/>
</dbReference>
<dbReference type="Proteomes" id="UP001501729">
    <property type="component" value="Unassembled WGS sequence"/>
</dbReference>
<protein>
    <submittedName>
        <fullName evidence="7">Scyllo-inosose 3-dehydrogenase</fullName>
    </submittedName>
</protein>
<dbReference type="SMART" id="SM00829">
    <property type="entry name" value="PKS_ER"/>
    <property type="match status" value="1"/>
</dbReference>
<dbReference type="InterPro" id="IPR020843">
    <property type="entry name" value="ER"/>
</dbReference>
<dbReference type="InterPro" id="IPR002328">
    <property type="entry name" value="ADH_Zn_CS"/>
</dbReference>
<dbReference type="AlphaFoldDB" id="A0AAV3UPF9"/>
<dbReference type="InterPro" id="IPR050129">
    <property type="entry name" value="Zn_alcohol_dh"/>
</dbReference>
<comment type="caution">
    <text evidence="7">The sequence shown here is derived from an EMBL/GenBank/DDBJ whole genome shotgun (WGS) entry which is preliminary data.</text>
</comment>
<evidence type="ECO:0000313" key="7">
    <source>
        <dbReference type="EMBL" id="GAA5061605.1"/>
    </source>
</evidence>
<proteinExistence type="inferred from homology"/>
<dbReference type="Gene3D" id="3.40.50.720">
    <property type="entry name" value="NAD(P)-binding Rossmann-like Domain"/>
    <property type="match status" value="1"/>
</dbReference>
<dbReference type="Pfam" id="PF00107">
    <property type="entry name" value="ADH_zinc_N"/>
    <property type="match status" value="1"/>
</dbReference>
<name>A0AAV3UPF9_9EURY</name>
<evidence type="ECO:0000256" key="3">
    <source>
        <dbReference type="ARBA" id="ARBA00023002"/>
    </source>
</evidence>
<feature type="region of interest" description="Disordered" evidence="5">
    <location>
        <begin position="40"/>
        <end position="77"/>
    </location>
</feature>